<sequence>MKLLLKVAVVMMFSNGICYAEGDVDAISTKELHGMLSDIESELESRGVSIRDKQGRIEKAESRFKKIVNRGSWKNAVIGSVLTAAVTAHPAGLLVGGIAGSMVGKSQKYDKAEEQFAAIEHEIIVDEDDFLTEGEIRLAHFAGEEVDPSLLSGVESVKELAMAPSGDEPFYGAEDSSVDEEGDINTVDFELPETSPTATKQPQVMPMMNVATSNGGAALNAMTQSVANQQSGGRMELESCYGRGAETAAQKRKRLPHCFYMMY</sequence>
<protein>
    <submittedName>
        <fullName evidence="2">Uncharacterized protein</fullName>
    </submittedName>
</protein>
<keyword evidence="3" id="KW-1185">Reference proteome</keyword>
<dbReference type="KEGG" id="marq:MARGE09_P1091"/>
<name>A0AAN1WFZ1_9GAMM</name>
<evidence type="ECO:0000256" key="1">
    <source>
        <dbReference type="SAM" id="SignalP"/>
    </source>
</evidence>
<feature type="chain" id="PRO_5042811526" evidence="1">
    <location>
        <begin position="21"/>
        <end position="263"/>
    </location>
</feature>
<gene>
    <name evidence="2" type="ORF">MARGE09_P1091</name>
</gene>
<evidence type="ECO:0000313" key="2">
    <source>
        <dbReference type="EMBL" id="BCD96891.1"/>
    </source>
</evidence>
<keyword evidence="1" id="KW-0732">Signal</keyword>
<organism evidence="2 3">
    <name type="scientific">Marinagarivorans cellulosilyticus</name>
    <dbReference type="NCBI Taxonomy" id="2721545"/>
    <lineage>
        <taxon>Bacteria</taxon>
        <taxon>Pseudomonadati</taxon>
        <taxon>Pseudomonadota</taxon>
        <taxon>Gammaproteobacteria</taxon>
        <taxon>Cellvibrionales</taxon>
        <taxon>Cellvibrionaceae</taxon>
        <taxon>Marinagarivorans</taxon>
    </lineage>
</organism>
<feature type="signal peptide" evidence="1">
    <location>
        <begin position="1"/>
        <end position="20"/>
    </location>
</feature>
<dbReference type="Proteomes" id="UP001320119">
    <property type="component" value="Chromosome"/>
</dbReference>
<reference evidence="2 3" key="1">
    <citation type="journal article" date="2022" name="IScience">
        <title>An ultrasensitive nanofiber-based assay for enzymatic hydrolysis and deep-sea microbial degradation of cellulose.</title>
        <authorList>
            <person name="Tsudome M."/>
            <person name="Tachioka M."/>
            <person name="Miyazaki M."/>
            <person name="Uchimura K."/>
            <person name="Tsuda M."/>
            <person name="Takaki Y."/>
            <person name="Deguchi S."/>
        </authorList>
    </citation>
    <scope>NUCLEOTIDE SEQUENCE [LARGE SCALE GENOMIC DNA]</scope>
    <source>
        <strain evidence="2 3">GE09</strain>
    </source>
</reference>
<dbReference type="AlphaFoldDB" id="A0AAN1WFZ1"/>
<proteinExistence type="predicted"/>
<dbReference type="EMBL" id="AP023086">
    <property type="protein sequence ID" value="BCD96891.1"/>
    <property type="molecule type" value="Genomic_DNA"/>
</dbReference>
<evidence type="ECO:0000313" key="3">
    <source>
        <dbReference type="Proteomes" id="UP001320119"/>
    </source>
</evidence>
<accession>A0AAN1WFZ1</accession>
<dbReference type="RefSeq" id="WP_236986373.1">
    <property type="nucleotide sequence ID" value="NZ_AP023086.1"/>
</dbReference>